<keyword evidence="9" id="KW-1185">Reference proteome</keyword>
<gene>
    <name evidence="8" type="ORF">SAMN05444354_103368</name>
</gene>
<dbReference type="EMBL" id="FOAP01000003">
    <property type="protein sequence ID" value="SEL03614.1"/>
    <property type="molecule type" value="Genomic_DNA"/>
</dbReference>
<evidence type="ECO:0000256" key="6">
    <source>
        <dbReference type="PIRSR" id="PIRSR610300-50"/>
    </source>
</evidence>
<evidence type="ECO:0000256" key="4">
    <source>
        <dbReference type="ARBA" id="ARBA00023002"/>
    </source>
</evidence>
<dbReference type="PANTHER" id="PTHR12918:SF1">
    <property type="entry name" value="CYSTEINE DIOXYGENASE TYPE 1"/>
    <property type="match status" value="1"/>
</dbReference>
<organism evidence="8 9">
    <name type="scientific">Stigmatella aurantiaca</name>
    <dbReference type="NCBI Taxonomy" id="41"/>
    <lineage>
        <taxon>Bacteria</taxon>
        <taxon>Pseudomonadati</taxon>
        <taxon>Myxococcota</taxon>
        <taxon>Myxococcia</taxon>
        <taxon>Myxococcales</taxon>
        <taxon>Cystobacterineae</taxon>
        <taxon>Archangiaceae</taxon>
        <taxon>Stigmatella</taxon>
    </lineage>
</organism>
<keyword evidence="3 8" id="KW-0223">Dioxygenase</keyword>
<keyword evidence="6" id="KW-0883">Thioether bond</keyword>
<dbReference type="InterPro" id="IPR011051">
    <property type="entry name" value="RmlC_Cupin_sf"/>
</dbReference>
<dbReference type="Pfam" id="PF05995">
    <property type="entry name" value="CDO_I"/>
    <property type="match status" value="1"/>
</dbReference>
<dbReference type="CDD" id="cd10548">
    <property type="entry name" value="cupin_CDO"/>
    <property type="match status" value="1"/>
</dbReference>
<dbReference type="Proteomes" id="UP000182719">
    <property type="component" value="Unassembled WGS sequence"/>
</dbReference>
<dbReference type="PANTHER" id="PTHR12918">
    <property type="entry name" value="CYSTEINE DIOXYGENASE"/>
    <property type="match status" value="1"/>
</dbReference>
<dbReference type="InterPro" id="IPR014710">
    <property type="entry name" value="RmlC-like_jellyroll"/>
</dbReference>
<keyword evidence="5 7" id="KW-0408">Iron</keyword>
<feature type="binding site" evidence="7">
    <location>
        <position position="55"/>
    </location>
    <ligand>
        <name>Fe cation</name>
        <dbReference type="ChEBI" id="CHEBI:24875"/>
        <note>catalytic</note>
    </ligand>
</feature>
<sequence>MGERLRGVQVRPECLRPYLHFRRGRYTRNLIHRERRFELVLNCWDEGTASPIHDHDEQECWFSIQAGLFQLENFPLYAGGRQPGHAVLGSPLRLGPVGPGHVDFRGPGDSIHRVSALSGPGVSLHVYAAPVEQCLVFDPRRQRCEWHRLSYYSVFGRPVKSAPSPELSERR</sequence>
<dbReference type="SUPFAM" id="SSF51182">
    <property type="entry name" value="RmlC-like cupins"/>
    <property type="match status" value="1"/>
</dbReference>
<evidence type="ECO:0000313" key="9">
    <source>
        <dbReference type="Proteomes" id="UP000182719"/>
    </source>
</evidence>
<dbReference type="GO" id="GO:0008198">
    <property type="term" value="F:ferrous iron binding"/>
    <property type="evidence" value="ECO:0007669"/>
    <property type="project" value="TreeGrafter"/>
</dbReference>
<feature type="binding site" evidence="7">
    <location>
        <position position="53"/>
    </location>
    <ligand>
        <name>Fe cation</name>
        <dbReference type="ChEBI" id="CHEBI:24875"/>
        <note>catalytic</note>
    </ligand>
</feature>
<dbReference type="Gene3D" id="2.60.120.10">
    <property type="entry name" value="Jelly Rolls"/>
    <property type="match status" value="1"/>
</dbReference>
<protein>
    <submittedName>
        <fullName evidence="8">Cysteine dioxygenase</fullName>
    </submittedName>
</protein>
<proteinExistence type="inferred from homology"/>
<evidence type="ECO:0000256" key="1">
    <source>
        <dbReference type="ARBA" id="ARBA00006622"/>
    </source>
</evidence>
<dbReference type="GO" id="GO:0016702">
    <property type="term" value="F:oxidoreductase activity, acting on single donors with incorporation of molecular oxygen, incorporation of two atoms of oxygen"/>
    <property type="evidence" value="ECO:0007669"/>
    <property type="project" value="InterPro"/>
</dbReference>
<evidence type="ECO:0000313" key="8">
    <source>
        <dbReference type="EMBL" id="SEL03614.1"/>
    </source>
</evidence>
<evidence type="ECO:0000256" key="7">
    <source>
        <dbReference type="PIRSR" id="PIRSR610300-51"/>
    </source>
</evidence>
<feature type="cross-link" description="3'-(S-cysteinyl)-tyrosine (Cys-Tyr)" evidence="6">
    <location>
        <begin position="60"/>
        <end position="127"/>
    </location>
</feature>
<keyword evidence="4" id="KW-0560">Oxidoreductase</keyword>
<reference evidence="9" key="1">
    <citation type="submission" date="2016-10" db="EMBL/GenBank/DDBJ databases">
        <authorList>
            <person name="Varghese N."/>
            <person name="Submissions S."/>
        </authorList>
    </citation>
    <scope>NUCLEOTIDE SEQUENCE [LARGE SCALE GENOMIC DNA]</scope>
    <source>
        <strain evidence="9">DSM 17044</strain>
    </source>
</reference>
<evidence type="ECO:0000256" key="5">
    <source>
        <dbReference type="ARBA" id="ARBA00023004"/>
    </source>
</evidence>
<evidence type="ECO:0000256" key="2">
    <source>
        <dbReference type="ARBA" id="ARBA00022723"/>
    </source>
</evidence>
<accession>A0A1H7LXF5</accession>
<dbReference type="AlphaFoldDB" id="A0A1H7LXF5"/>
<keyword evidence="2 7" id="KW-0479">Metal-binding</keyword>
<dbReference type="InterPro" id="IPR010300">
    <property type="entry name" value="CDO_1"/>
</dbReference>
<comment type="similarity">
    <text evidence="1">Belongs to the cysteine dioxygenase family.</text>
</comment>
<name>A0A1H7LXF5_STIAU</name>
<feature type="binding site" evidence="7">
    <location>
        <position position="112"/>
    </location>
    <ligand>
        <name>Fe cation</name>
        <dbReference type="ChEBI" id="CHEBI:24875"/>
        <note>catalytic</note>
    </ligand>
</feature>
<evidence type="ECO:0000256" key="3">
    <source>
        <dbReference type="ARBA" id="ARBA00022964"/>
    </source>
</evidence>